<dbReference type="SMART" id="SM01244">
    <property type="entry name" value="IRS"/>
    <property type="match status" value="1"/>
</dbReference>
<dbReference type="SUPFAM" id="SSF47031">
    <property type="entry name" value="Second domain of FERM"/>
    <property type="match status" value="1"/>
</dbReference>
<evidence type="ECO:0000256" key="6">
    <source>
        <dbReference type="ARBA" id="ARBA00022553"/>
    </source>
</evidence>
<dbReference type="Proteomes" id="UP000502823">
    <property type="component" value="Unassembled WGS sequence"/>
</dbReference>
<dbReference type="InterPro" id="IPR037438">
    <property type="entry name" value="Talin1/2-RS"/>
</dbReference>
<dbReference type="InterPro" id="IPR019749">
    <property type="entry name" value="Band_41_domain"/>
</dbReference>
<evidence type="ECO:0000313" key="14">
    <source>
        <dbReference type="Proteomes" id="UP000502823"/>
    </source>
</evidence>
<keyword evidence="14" id="KW-1185">Reference proteome</keyword>
<keyword evidence="10" id="KW-0175">Coiled coil</keyword>
<dbReference type="PROSITE" id="PS00660">
    <property type="entry name" value="FERM_1"/>
    <property type="match status" value="1"/>
</dbReference>
<dbReference type="PROSITE" id="PS50057">
    <property type="entry name" value="FERM_3"/>
    <property type="match status" value="1"/>
</dbReference>
<dbReference type="GO" id="GO:0001726">
    <property type="term" value="C:ruffle"/>
    <property type="evidence" value="ECO:0007669"/>
    <property type="project" value="InterPro"/>
</dbReference>
<dbReference type="FunFam" id="1.20.120.230:FF:000002">
    <property type="entry name" value="Talin 2"/>
    <property type="match status" value="1"/>
</dbReference>
<dbReference type="InterPro" id="IPR014352">
    <property type="entry name" value="FERM/acyl-CoA-bd_prot_sf"/>
</dbReference>
<keyword evidence="5" id="KW-0963">Cytoplasm</keyword>
<evidence type="ECO:0000256" key="8">
    <source>
        <dbReference type="ARBA" id="ARBA00023136"/>
    </source>
</evidence>
<dbReference type="Pfam" id="PF08913">
    <property type="entry name" value="VBS"/>
    <property type="match status" value="1"/>
</dbReference>
<evidence type="ECO:0000256" key="4">
    <source>
        <dbReference type="ARBA" id="ARBA00022475"/>
    </source>
</evidence>
<dbReference type="GO" id="GO:0005886">
    <property type="term" value="C:plasma membrane"/>
    <property type="evidence" value="ECO:0007669"/>
    <property type="project" value="UniProtKB-SubCell"/>
</dbReference>
<dbReference type="InterPro" id="IPR054060">
    <property type="entry name" value="TLN1-like_RS"/>
</dbReference>
<dbReference type="Pfam" id="PF21896">
    <property type="entry name" value="Talin_IBS2B"/>
    <property type="match status" value="4"/>
</dbReference>
<dbReference type="PANTHER" id="PTHR19981">
    <property type="entry name" value="TALIN"/>
    <property type="match status" value="1"/>
</dbReference>
<dbReference type="GO" id="GO:0030182">
    <property type="term" value="P:neuron differentiation"/>
    <property type="evidence" value="ECO:0007669"/>
    <property type="project" value="UniProtKB-ARBA"/>
</dbReference>
<dbReference type="SUPFAM" id="SSF109885">
    <property type="entry name" value="I/LWEQ domain"/>
    <property type="match status" value="4"/>
</dbReference>
<dbReference type="Pfam" id="PF02174">
    <property type="entry name" value="IRS"/>
    <property type="match status" value="1"/>
</dbReference>
<accession>A0A6L2PKE4</accession>
<dbReference type="InterPro" id="IPR015224">
    <property type="entry name" value="Talin_cent"/>
</dbReference>
<dbReference type="Pfam" id="PF21865">
    <property type="entry name" value="TLN1-like_RS"/>
    <property type="match status" value="2"/>
</dbReference>
<feature type="coiled-coil region" evidence="10">
    <location>
        <begin position="2438"/>
        <end position="2508"/>
    </location>
</feature>
<dbReference type="EMBL" id="BLKM01011326">
    <property type="protein sequence ID" value="GFG32826.1"/>
    <property type="molecule type" value="Genomic_DNA"/>
</dbReference>
<evidence type="ECO:0000259" key="12">
    <source>
        <dbReference type="PROSITE" id="PS50945"/>
    </source>
</evidence>
<dbReference type="FunFam" id="1.20.120.230:FF:000004">
    <property type="entry name" value="Talin 2"/>
    <property type="match status" value="1"/>
</dbReference>
<dbReference type="GO" id="GO:0005856">
    <property type="term" value="C:cytoskeleton"/>
    <property type="evidence" value="ECO:0007669"/>
    <property type="project" value="UniProtKB-SubCell"/>
</dbReference>
<dbReference type="Gene3D" id="1.20.1410.10">
    <property type="entry name" value="I/LWEQ domain"/>
    <property type="match status" value="1"/>
</dbReference>
<dbReference type="Pfam" id="PF09141">
    <property type="entry name" value="Talin_middle"/>
    <property type="match status" value="1"/>
</dbReference>
<dbReference type="InterPro" id="IPR036476">
    <property type="entry name" value="Talin_cent_sf"/>
</dbReference>
<dbReference type="OrthoDB" id="10262320at2759"/>
<name>A0A6L2PKE4_COPFO</name>
<dbReference type="Gene3D" id="3.10.20.90">
    <property type="entry name" value="Phosphatidylinositol 3-kinase Catalytic Subunit, Chain A, domain 1"/>
    <property type="match status" value="2"/>
</dbReference>
<dbReference type="Pfam" id="PF16511">
    <property type="entry name" value="FERM_f0"/>
    <property type="match status" value="1"/>
</dbReference>
<dbReference type="CDD" id="cd12150">
    <property type="entry name" value="talin-RS"/>
    <property type="match status" value="1"/>
</dbReference>
<dbReference type="FunCoup" id="A0A6L2PKE4">
    <property type="interactions" value="598"/>
</dbReference>
<evidence type="ECO:0000256" key="10">
    <source>
        <dbReference type="SAM" id="Coils"/>
    </source>
</evidence>
<dbReference type="InterPro" id="IPR019748">
    <property type="entry name" value="FERM_central"/>
</dbReference>
<evidence type="ECO:0000256" key="2">
    <source>
        <dbReference type="ARBA" id="ARBA00004246"/>
    </source>
</evidence>
<dbReference type="InParanoid" id="A0A6L2PKE4"/>
<feature type="domain" description="FERM" evidence="11">
    <location>
        <begin position="88"/>
        <end position="410"/>
    </location>
</feature>
<keyword evidence="4" id="KW-1003">Cell membrane</keyword>
<dbReference type="GO" id="GO:0005925">
    <property type="term" value="C:focal adhesion"/>
    <property type="evidence" value="ECO:0007669"/>
    <property type="project" value="UniProtKB-SubCell"/>
</dbReference>
<dbReference type="InterPro" id="IPR002404">
    <property type="entry name" value="IRS_PTB"/>
</dbReference>
<dbReference type="FunFam" id="1.20.1420.10:FF:000012">
    <property type="entry name" value="Rhea, isoform B"/>
    <property type="match status" value="1"/>
</dbReference>
<dbReference type="Gene3D" id="2.30.29.30">
    <property type="entry name" value="Pleckstrin-homology domain (PH domain)/Phosphotyrosine-binding domain (PTB)"/>
    <property type="match status" value="1"/>
</dbReference>
<dbReference type="InterPro" id="IPR002558">
    <property type="entry name" value="ILWEQ_dom"/>
</dbReference>
<evidence type="ECO:0008006" key="15">
    <source>
        <dbReference type="Google" id="ProtNLM"/>
    </source>
</evidence>
<organism evidence="13 14">
    <name type="scientific">Coptotermes formosanus</name>
    <name type="common">Formosan subterranean termite</name>
    <dbReference type="NCBI Taxonomy" id="36987"/>
    <lineage>
        <taxon>Eukaryota</taxon>
        <taxon>Metazoa</taxon>
        <taxon>Ecdysozoa</taxon>
        <taxon>Arthropoda</taxon>
        <taxon>Hexapoda</taxon>
        <taxon>Insecta</taxon>
        <taxon>Pterygota</taxon>
        <taxon>Neoptera</taxon>
        <taxon>Polyneoptera</taxon>
        <taxon>Dictyoptera</taxon>
        <taxon>Blattodea</taxon>
        <taxon>Blattoidea</taxon>
        <taxon>Termitoidae</taxon>
        <taxon>Rhinotermitidae</taxon>
        <taxon>Coptotermes</taxon>
    </lineage>
</organism>
<dbReference type="InterPro" id="IPR036723">
    <property type="entry name" value="Alpha-catenin/vinculin-like_sf"/>
</dbReference>
<sequence>MATLSLRINIVENNVTKTMQFDPTTSVYDACRIIREKIVEANQGQPKDYGLFLADEDVKKGVWLEPIRNLEYYILRNGDLLEYRKKLRTLRVRMLDGTVKTLLVDDSQPVANLMVVICTKIGITNHDEYSLVREDQEEDLENKPNFGTLTLKRKKEEKERDAKMDQLRKKLKTDDEVNWIDPSKTLREQGIIENETLLLRRKFFFSDQNIDSRDPVQLNLLYVQARDAILDGTHPVTQDKACEFAGIQCHIQFGDHNESKHRPGFLDLKEFLPQSYTKVKGIEKKVFAEHKKHVGLSELDAKVLYTKTARSLKTYGVTFFLVKEKMKGKNKLVPRLLGVTKDSVLRLDEKTKEILKTWPLTTVRRWGASPNTFTLDFGDYSDQYYSVQTTEAEQILQLIAGYIDIILKKKKSKDHFGIEGDEGSTMVEDSVSPLKATILQHETSKVGKVNTESLAKPAIMRAGADGARPYGLGHMAGAQYTTVSGQVNLAHAPPTVQQSRITSVLTEPQRALLSTISAGHDVIITAEKELETKAQIPELGSDPASLKWKETTLDTNKQNVSSQIAAMNAATAQVVTLTSGESDEVDHTAVGAAITTITTNLPEMTRGVRMIAALMEDESSGEKLLDAARKLCSAFSDLLKAAEPETKEVSLMSHVPRQNLLNAASRVGEASHQVLSTIGHEDESSRELQDILLGLAKAVANTTAALVLKAKNIAATCDDQATQNKVIGAATQCALATSQLVACAKVVAPTLHSPACQEQLMAAVREVARAVEGLVTICNESCTDEHLLRELSQAASEVTRTLNDLLNHIKLGTREKARESVQEGAVETILVATDRLFASTGDAAEMVHQARVLGQATAQLIQAIKGEAEKQPDSEIQRRLLAAAKTLADATARMVEAARLCASSPHDAQRQNQLRQAVEELRAATTAAATPALRKKLITRLEAAAKHAASTATQCIAAAQGASHHNTNKASQEELMGNCKTMADHIPSLVEGVKGTLSNPENTAAQLNLINASEQFLQPGARVVQSARAVLPTVSDQASALQLSTSSQQLGAALGDLRSAMNRAREVCSGLELDSASELIRSLKVELEAFQRAAERAELRPLPGETAESAALQLGSTSKNVGFAMAQLLSAAAQGNENYTGIAARNTSSALRDLTMAVRGVAATTSNRDTQTKIISSADDVMDRSLRLIEEARQALKNPESPHNASNLTQVAKDVSQALNKCVGCLPGQKDVDEAIHSITDASQILDRGEFPHSNKSYGQLQQELNSAAANLNDASADVVSSVRSPTQLAASSRTFGTAFGDLLGVSMEMAGQTKVKVQGQMVVSLKNVSMVSSKLLVTAKSVAADPSAPNARNQLAAAARAVTDSINYLIDVCTSAAPGQKECDNAIRKIQSMRPLLDNPMEPHNDSTYFECLDTVMEKSKSLEPSSVAGRPGLVDQAQFARAAQSIQTACQHLTTPTTNQQQVLSAATVIAKHTSSLCNACRVASSKTTNPVAKRHFVQSAKDVANSTANLVKEIKALDQDYSEQNRESCAAATKPLLDAVDSLCTFAGSPEFASQPAKISVGARAAQEPILSSGRAIIDGSCAMVRAAKSLAVSPRDPPTWQLLASHSKSVSDSIKKLVTSIRDKAPGQKECDDAIEKLSSRIRDLDQTSLAAVSQSLPPRRDNTLQGFTDQMESSASEIAEKLEPVRAAAKYEAENIGHAVNQMVLYFEPLVAGAIGAASNMVHSKQQMVLLDQTKTVAECALQLVYATKEGGGNPKAVNIHPDIDESVDATRDALQDVGKTLEHLATQAGVVTGILDSITRAMTRITESSHRLSSYSETGDLSFVDYQTRMVAAAKEVARIAQEMVAKSATDVARLGALGADLSRQYGQLAADATGAAAATSNADVSSRIRTGVQELGRACLELVKAGGACQMAPQGDTFAQRDVADSARHVSEKVSQVLAALQAGSRGTQACINAASTVSGIIGDLDTTIMFATAGTLHAENENESFADHRENILKTAKALVEDTKTLVAGAASSQEQLAVAAQNAVSTIVQLAEVVKFGAASLGSNNPEAQVMLINAVKDVASALGDLIQATKAASGKSINDPSMEHLKDSAKVMVTNVTSLLKTVKAVEDEHTRGTRALESTIEAIAQEIRALHSPEQHKSHATPEELVRCTKSITVATAKAVAAGNSCKQEDIIVAANMGRKAISDMLTTCKGTANSADNEELRKRTQQAGHDVAVQYRELLQTVLHILSRPGGAADAKQSLPPISRRIAHCVTELVTSAELLKGTDWVDPDDPTVIAENELLGAAASIDAAAKKLASLRPRRSVQEADESLNFDEMILEAAKSIAAATSALVKAASAAQRELIDQGKVSRRPLTSSDDGQWSEGLISAARLVAAATHSLVESANSLVQGMASEEKLISSAKQVASSTAQLLVACKVKADPDADSTKRLQAAGNAVKRATDNLVRAAQQAIQQEEERSLVLNRRMVGGIAQEINARSEVLRIERQLEEARGRLTAIRQAKYKMKGGDTSASDTEPDGYGSGYESFTTRYETRSYENSLTPKHSGNASLVHATNATPDGNVQRVSSPEKLLSSISKVERAYNDIQGMLDEAGDSTRKGSPNLRLVAMKPLTPEVSTGTGQTYSTVTANNYAESVVNNFASSGGDESTTLEQRMLKQHTSQRTVEKRTVTMTTHSQLKSYRLNES</sequence>
<feature type="domain" description="I/LWEQ" evidence="12">
    <location>
        <begin position="2275"/>
        <end position="2513"/>
    </location>
</feature>
<comment type="subcellular location">
    <subcellularLocation>
        <location evidence="2">Cell junction</location>
        <location evidence="2">Focal adhesion</location>
    </subcellularLocation>
    <subcellularLocation>
        <location evidence="3">Cell membrane</location>
        <topology evidence="3">Peripheral membrane protein</topology>
        <orientation evidence="3">Cytoplasmic side</orientation>
    </subcellularLocation>
    <subcellularLocation>
        <location evidence="1">Cytoplasm</location>
        <location evidence="1">Cytoskeleton</location>
    </subcellularLocation>
</comment>
<dbReference type="InterPro" id="IPR049108">
    <property type="entry name" value="Talin_R4"/>
</dbReference>
<comment type="caution">
    <text evidence="13">The sequence shown here is derived from an EMBL/GenBank/DDBJ whole genome shotgun (WGS) entry which is preliminary data.</text>
</comment>
<dbReference type="SUPFAM" id="SSF50729">
    <property type="entry name" value="PH domain-like"/>
    <property type="match status" value="1"/>
</dbReference>
<dbReference type="Pfam" id="PF25177">
    <property type="entry name" value="Talin_VBS2"/>
    <property type="match status" value="1"/>
</dbReference>
<evidence type="ECO:0000256" key="1">
    <source>
        <dbReference type="ARBA" id="ARBA00004245"/>
    </source>
</evidence>
<dbReference type="Pfam" id="PF01608">
    <property type="entry name" value="I_LWEQ"/>
    <property type="match status" value="1"/>
</dbReference>
<gene>
    <name evidence="13" type="ORF">Cfor_07926</name>
</gene>
<dbReference type="InterPro" id="IPR032425">
    <property type="entry name" value="FERM_f0"/>
</dbReference>
<dbReference type="Gene3D" id="1.20.120.230">
    <property type="entry name" value="Alpha-catenin/vinculin-like"/>
    <property type="match status" value="5"/>
</dbReference>
<dbReference type="FunFam" id="1.20.120.230:FF:000005">
    <property type="entry name" value="Talin 1"/>
    <property type="match status" value="1"/>
</dbReference>
<dbReference type="FunFam" id="1.20.1410.10:FF:000001">
    <property type="entry name" value="Talin 2"/>
    <property type="match status" value="1"/>
</dbReference>
<dbReference type="PROSITE" id="PS50945">
    <property type="entry name" value="I_LWEQ"/>
    <property type="match status" value="1"/>
</dbReference>
<evidence type="ECO:0000256" key="9">
    <source>
        <dbReference type="ARBA" id="ARBA00023212"/>
    </source>
</evidence>
<dbReference type="CDD" id="cd10569">
    <property type="entry name" value="FERM_C_Talin"/>
    <property type="match status" value="1"/>
</dbReference>
<keyword evidence="7" id="KW-0965">Cell junction</keyword>
<dbReference type="SMART" id="SM00295">
    <property type="entry name" value="B41"/>
    <property type="match status" value="1"/>
</dbReference>
<dbReference type="InterPro" id="IPR057346">
    <property type="entry name" value="Talin1/2_VBS2"/>
</dbReference>
<dbReference type="SUPFAM" id="SSF109880">
    <property type="entry name" value="A middle domain of Talin 1"/>
    <property type="match status" value="1"/>
</dbReference>
<dbReference type="FunFam" id="1.20.1420.10:FF:000002">
    <property type="entry name" value="Talin 2"/>
    <property type="match status" value="1"/>
</dbReference>
<dbReference type="FunFam" id="1.20.120.230:FF:000003">
    <property type="entry name" value="Talin 2"/>
    <property type="match status" value="1"/>
</dbReference>
<dbReference type="Pfam" id="PF21692">
    <property type="entry name" value="Talin_R4"/>
    <property type="match status" value="1"/>
</dbReference>
<protein>
    <recommendedName>
        <fullName evidence="15">FERM domain-containing protein</fullName>
    </recommendedName>
</protein>
<dbReference type="CDD" id="cd17090">
    <property type="entry name" value="FERM_F1_TLN"/>
    <property type="match status" value="1"/>
</dbReference>
<dbReference type="InterPro" id="IPR019747">
    <property type="entry name" value="FERM_CS"/>
</dbReference>
<dbReference type="GO" id="GO:0098609">
    <property type="term" value="P:cell-cell adhesion"/>
    <property type="evidence" value="ECO:0007669"/>
    <property type="project" value="TreeGrafter"/>
</dbReference>
<dbReference type="CDD" id="cd14473">
    <property type="entry name" value="FERM_B-lobe"/>
    <property type="match status" value="1"/>
</dbReference>
<reference evidence="14" key="1">
    <citation type="submission" date="2020-01" db="EMBL/GenBank/DDBJ databases">
        <title>Draft genome sequence of the Termite Coptotermes fromosanus.</title>
        <authorList>
            <person name="Itakura S."/>
            <person name="Yosikawa Y."/>
            <person name="Umezawa K."/>
        </authorList>
    </citation>
    <scope>NUCLEOTIDE SEQUENCE [LARGE SCALE GENOMIC DNA]</scope>
</reference>
<dbReference type="Gene3D" id="1.20.80.10">
    <property type="match status" value="1"/>
</dbReference>
<evidence type="ECO:0000259" key="11">
    <source>
        <dbReference type="PROSITE" id="PS50057"/>
    </source>
</evidence>
<dbReference type="PANTHER" id="PTHR19981:SF1">
    <property type="entry name" value="RHEA, ISOFORM B"/>
    <property type="match status" value="1"/>
</dbReference>
<keyword evidence="8" id="KW-0472">Membrane</keyword>
<feature type="coiled-coil region" evidence="10">
    <location>
        <begin position="1073"/>
        <end position="1100"/>
    </location>
</feature>
<evidence type="ECO:0000256" key="7">
    <source>
        <dbReference type="ARBA" id="ARBA00022949"/>
    </source>
</evidence>
<dbReference type="GO" id="GO:0051015">
    <property type="term" value="F:actin filament binding"/>
    <property type="evidence" value="ECO:0007669"/>
    <property type="project" value="InterPro"/>
</dbReference>
<dbReference type="CDD" id="cd17089">
    <property type="entry name" value="FERM_F0_TLN"/>
    <property type="match status" value="1"/>
</dbReference>
<dbReference type="GO" id="GO:0030036">
    <property type="term" value="P:actin cytoskeleton organization"/>
    <property type="evidence" value="ECO:0007669"/>
    <property type="project" value="TreeGrafter"/>
</dbReference>
<dbReference type="FunFam" id="2.30.29.30:FF:000028">
    <property type="entry name" value="Talin 2"/>
    <property type="match status" value="1"/>
</dbReference>
<dbReference type="Gene3D" id="1.20.1420.10">
    <property type="entry name" value="Talin, central domain"/>
    <property type="match status" value="7"/>
</dbReference>
<proteinExistence type="predicted"/>
<dbReference type="SMART" id="SM00307">
    <property type="entry name" value="ILWEQ"/>
    <property type="match status" value="1"/>
</dbReference>
<evidence type="ECO:0000313" key="13">
    <source>
        <dbReference type="EMBL" id="GFG32826.1"/>
    </source>
</evidence>
<dbReference type="InterPro" id="IPR035964">
    <property type="entry name" value="I/LWEQ_dom_sf"/>
</dbReference>
<dbReference type="GO" id="GO:0005737">
    <property type="term" value="C:cytoplasm"/>
    <property type="evidence" value="ECO:0007669"/>
    <property type="project" value="TreeGrafter"/>
</dbReference>
<dbReference type="GO" id="GO:0005178">
    <property type="term" value="F:integrin binding"/>
    <property type="evidence" value="ECO:0007669"/>
    <property type="project" value="TreeGrafter"/>
</dbReference>
<dbReference type="SUPFAM" id="SSF47220">
    <property type="entry name" value="alpha-catenin/vinculin-like"/>
    <property type="match status" value="5"/>
</dbReference>
<dbReference type="InterPro" id="IPR000299">
    <property type="entry name" value="FERM_domain"/>
</dbReference>
<dbReference type="InterPro" id="IPR054082">
    <property type="entry name" value="Talin_IBS2B"/>
</dbReference>
<dbReference type="InterPro" id="IPR011993">
    <property type="entry name" value="PH-like_dom_sf"/>
</dbReference>
<evidence type="ECO:0000256" key="3">
    <source>
        <dbReference type="ARBA" id="ARBA00004413"/>
    </source>
</evidence>
<evidence type="ECO:0000256" key="5">
    <source>
        <dbReference type="ARBA" id="ARBA00022490"/>
    </source>
</evidence>
<dbReference type="GO" id="GO:0009887">
    <property type="term" value="P:animal organ morphogenesis"/>
    <property type="evidence" value="ECO:0007669"/>
    <property type="project" value="UniProtKB-ARBA"/>
</dbReference>
<dbReference type="GO" id="GO:0005200">
    <property type="term" value="F:structural constituent of cytoskeleton"/>
    <property type="evidence" value="ECO:0007669"/>
    <property type="project" value="InterPro"/>
</dbReference>
<keyword evidence="9" id="KW-0206">Cytoskeleton</keyword>
<dbReference type="InterPro" id="IPR015009">
    <property type="entry name" value="Vinculin-bd_dom"/>
</dbReference>
<dbReference type="InterPro" id="IPR035963">
    <property type="entry name" value="FERM_2"/>
</dbReference>
<keyword evidence="6" id="KW-0597">Phosphoprotein</keyword>
<dbReference type="FunFam" id="1.20.80.10:FF:000007">
    <property type="entry name" value="Talin 2"/>
    <property type="match status" value="1"/>
</dbReference>